<feature type="transmembrane region" description="Helical" evidence="1">
    <location>
        <begin position="33"/>
        <end position="54"/>
    </location>
</feature>
<dbReference type="RefSeq" id="WP_143782628.1">
    <property type="nucleotide sequence ID" value="NZ_CP041616.1"/>
</dbReference>
<dbReference type="Proteomes" id="UP000315395">
    <property type="component" value="Chromosome"/>
</dbReference>
<keyword evidence="1" id="KW-1133">Transmembrane helix</keyword>
<keyword evidence="1" id="KW-0812">Transmembrane</keyword>
<organism evidence="2 3">
    <name type="scientific">Ornithinimicrobium ciconiae</name>
    <dbReference type="NCBI Taxonomy" id="2594265"/>
    <lineage>
        <taxon>Bacteria</taxon>
        <taxon>Bacillati</taxon>
        <taxon>Actinomycetota</taxon>
        <taxon>Actinomycetes</taxon>
        <taxon>Micrococcales</taxon>
        <taxon>Ornithinimicrobiaceae</taxon>
        <taxon>Ornithinimicrobium</taxon>
    </lineage>
</organism>
<dbReference type="EMBL" id="CP041616">
    <property type="protein sequence ID" value="QDO87953.1"/>
    <property type="molecule type" value="Genomic_DNA"/>
</dbReference>
<dbReference type="OrthoDB" id="5197832at2"/>
<reference evidence="2 3" key="1">
    <citation type="submission" date="2019-07" db="EMBL/GenBank/DDBJ databases">
        <title>complete genome sequencing of Ornithinimicrobium sp. H23M54.</title>
        <authorList>
            <person name="Bae J.-W."/>
            <person name="Lee S.-Y."/>
        </authorList>
    </citation>
    <scope>NUCLEOTIDE SEQUENCE [LARGE SCALE GENOMIC DNA]</scope>
    <source>
        <strain evidence="2 3">H23M54</strain>
    </source>
</reference>
<sequence>MILPTPTLTLTLTLTLTAGTISPAGSTAYLDGWTITLLLAGFLTLGVCVVSGLRGRGPGRVTLGITAALQVVVTVVFGSYLLRTLEGQRPVGPSWELWAYLVTVLMVPAVAWLWTRSDQSRWGTFVLALAGFVVAVMGARCAQIWHGVGYL</sequence>
<evidence type="ECO:0000256" key="1">
    <source>
        <dbReference type="SAM" id="Phobius"/>
    </source>
</evidence>
<evidence type="ECO:0000313" key="3">
    <source>
        <dbReference type="Proteomes" id="UP000315395"/>
    </source>
</evidence>
<dbReference type="AlphaFoldDB" id="A0A516G8U2"/>
<feature type="transmembrane region" description="Helical" evidence="1">
    <location>
        <begin position="122"/>
        <end position="145"/>
    </location>
</feature>
<dbReference type="KEGG" id="orz:FNH13_06000"/>
<proteinExistence type="predicted"/>
<keyword evidence="1" id="KW-0472">Membrane</keyword>
<feature type="transmembrane region" description="Helical" evidence="1">
    <location>
        <begin position="61"/>
        <end position="82"/>
    </location>
</feature>
<protein>
    <submittedName>
        <fullName evidence="2">Uncharacterized protein</fullName>
    </submittedName>
</protein>
<feature type="transmembrane region" description="Helical" evidence="1">
    <location>
        <begin position="97"/>
        <end position="115"/>
    </location>
</feature>
<accession>A0A516G8U2</accession>
<gene>
    <name evidence="2" type="ORF">FNH13_06000</name>
</gene>
<evidence type="ECO:0000313" key="2">
    <source>
        <dbReference type="EMBL" id="QDO87953.1"/>
    </source>
</evidence>
<keyword evidence="3" id="KW-1185">Reference proteome</keyword>
<name>A0A516G8U2_9MICO</name>